<name>A0A0W8G4P2_9ZZZZ</name>
<proteinExistence type="predicted"/>
<dbReference type="InterPro" id="IPR039968">
    <property type="entry name" value="BcerS-like"/>
</dbReference>
<evidence type="ECO:0008006" key="2">
    <source>
        <dbReference type="Google" id="ProtNLM"/>
    </source>
</evidence>
<comment type="caution">
    <text evidence="1">The sequence shown here is derived from an EMBL/GenBank/DDBJ whole genome shotgun (WGS) entry which is preliminary data.</text>
</comment>
<dbReference type="EMBL" id="LNQE01000267">
    <property type="protein sequence ID" value="KUG28017.1"/>
    <property type="molecule type" value="Genomic_DNA"/>
</dbReference>
<reference evidence="1" key="1">
    <citation type="journal article" date="2015" name="Proc. Natl. Acad. Sci. U.S.A.">
        <title>Networks of energetic and metabolic interactions define dynamics in microbial communities.</title>
        <authorList>
            <person name="Embree M."/>
            <person name="Liu J.K."/>
            <person name="Al-Bassam M.M."/>
            <person name="Zengler K."/>
        </authorList>
    </citation>
    <scope>NUCLEOTIDE SEQUENCE</scope>
</reference>
<dbReference type="PANTHER" id="PTHR41368">
    <property type="entry name" value="PROTEIN YGHO"/>
    <property type="match status" value="1"/>
</dbReference>
<dbReference type="AlphaFoldDB" id="A0A0W8G4P2"/>
<evidence type="ECO:0000313" key="1">
    <source>
        <dbReference type="EMBL" id="KUG28017.1"/>
    </source>
</evidence>
<dbReference type="InterPro" id="IPR016181">
    <property type="entry name" value="Acyl_CoA_acyltransferase"/>
</dbReference>
<gene>
    <name evidence="1" type="ORF">ASZ90_002130</name>
</gene>
<accession>A0A0W8G4P2</accession>
<dbReference type="SUPFAM" id="SSF55729">
    <property type="entry name" value="Acyl-CoA N-acyltransferases (Nat)"/>
    <property type="match status" value="1"/>
</dbReference>
<sequence>MSHTACRISPVLTEADLDAFIRYPWTIYAHDPLWVPPVIEHQKTQLDRTRGPFFEVGRAEYYLAKRGDAVVGRISAHTNSAYEALHDPSTGFFGFFECENDQRTADALFRAASAWLRAQGKTRLHGPLSFAIYDEVGLLVDGFDEMPSMMHTHNPRYYEDLILGFGFKKTFDWYAYKIDESLFDLSAMKQRRDAILAKAGCRITHPPRHEFVRRAAEVRELFNDIWGKNWGHVPFTERQFADIFVQLEPIMRRDLLNVILENDEIVAFSVVAPDINRSLHGFDGRLGVINMLKLFFDCRVLPLEYCRAIIMGVKKTHQWRRLHHAIILQIIINFLENHPQMRYCDCSLIPESLVQWNKTLLAYGGKRYKTFRLYDRDI</sequence>
<protein>
    <recommendedName>
        <fullName evidence="2">N-acetyltransferase domain-containing protein</fullName>
    </recommendedName>
</protein>
<dbReference type="Gene3D" id="3.40.630.30">
    <property type="match status" value="1"/>
</dbReference>
<dbReference type="PANTHER" id="PTHR41368:SF1">
    <property type="entry name" value="PROTEIN YGHO"/>
    <property type="match status" value="1"/>
</dbReference>
<organism evidence="1">
    <name type="scientific">hydrocarbon metagenome</name>
    <dbReference type="NCBI Taxonomy" id="938273"/>
    <lineage>
        <taxon>unclassified sequences</taxon>
        <taxon>metagenomes</taxon>
        <taxon>ecological metagenomes</taxon>
    </lineage>
</organism>